<gene>
    <name evidence="2" type="ORF">BDP81DRAFT_87112</name>
</gene>
<feature type="chain" id="PRO_5042604319" evidence="1">
    <location>
        <begin position="18"/>
        <end position="168"/>
    </location>
</feature>
<feature type="signal peptide" evidence="1">
    <location>
        <begin position="1"/>
        <end position="17"/>
    </location>
</feature>
<evidence type="ECO:0000256" key="1">
    <source>
        <dbReference type="SAM" id="SignalP"/>
    </source>
</evidence>
<keyword evidence="3" id="KW-1185">Reference proteome</keyword>
<proteinExistence type="predicted"/>
<comment type="caution">
    <text evidence="2">The sequence shown here is derived from an EMBL/GenBank/DDBJ whole genome shotgun (WGS) entry which is preliminary data.</text>
</comment>
<keyword evidence="1" id="KW-0732">Signal</keyword>
<name>A0AAJ0EIY2_9PEZI</name>
<dbReference type="RefSeq" id="XP_060450734.1">
    <property type="nucleotide sequence ID" value="XM_060596419.1"/>
</dbReference>
<accession>A0AAJ0EIY2</accession>
<dbReference type="AlphaFoldDB" id="A0AAJ0EIY2"/>
<sequence>MLYLSSSFLNIWFVMHGFDAMVWWVCQVDISVDWESGDGGKLRMNRGCWDLGKGFFSSLGRETWVVGFDDDGLVFLGIWALGVLGLGIPRPGCIDDGHRGPRALLFMGCGKKVSLSQSCGICVWFTGDDGLVCDARDGGNDQGVVHDVAPRVSSVPVSFTAGLAVPLV</sequence>
<dbReference type="EMBL" id="JAHMHQ010000002">
    <property type="protein sequence ID" value="KAK1654690.1"/>
    <property type="molecule type" value="Genomic_DNA"/>
</dbReference>
<protein>
    <submittedName>
        <fullName evidence="2">Uncharacterized protein</fullName>
    </submittedName>
</protein>
<evidence type="ECO:0000313" key="3">
    <source>
        <dbReference type="Proteomes" id="UP001243989"/>
    </source>
</evidence>
<reference evidence="2" key="1">
    <citation type="submission" date="2021-06" db="EMBL/GenBank/DDBJ databases">
        <title>Comparative genomics, transcriptomics and evolutionary studies reveal genomic signatures of adaptation to plant cell wall in hemibiotrophic fungi.</title>
        <authorList>
            <consortium name="DOE Joint Genome Institute"/>
            <person name="Baroncelli R."/>
            <person name="Diaz J.F."/>
            <person name="Benocci T."/>
            <person name="Peng M."/>
            <person name="Battaglia E."/>
            <person name="Haridas S."/>
            <person name="Andreopoulos W."/>
            <person name="Labutti K."/>
            <person name="Pangilinan J."/>
            <person name="Floch G.L."/>
            <person name="Makela M.R."/>
            <person name="Henrissat B."/>
            <person name="Grigoriev I.V."/>
            <person name="Crouch J.A."/>
            <person name="De Vries R.P."/>
            <person name="Sukno S.A."/>
            <person name="Thon M.R."/>
        </authorList>
    </citation>
    <scope>NUCLEOTIDE SEQUENCE</scope>
    <source>
        <strain evidence="2">CBS 102054</strain>
    </source>
</reference>
<evidence type="ECO:0000313" key="2">
    <source>
        <dbReference type="EMBL" id="KAK1654690.1"/>
    </source>
</evidence>
<dbReference type="GeneID" id="85481281"/>
<dbReference type="Proteomes" id="UP001243989">
    <property type="component" value="Unassembled WGS sequence"/>
</dbReference>
<organism evidence="2 3">
    <name type="scientific">Colletotrichum phormii</name>
    <dbReference type="NCBI Taxonomy" id="359342"/>
    <lineage>
        <taxon>Eukaryota</taxon>
        <taxon>Fungi</taxon>
        <taxon>Dikarya</taxon>
        <taxon>Ascomycota</taxon>
        <taxon>Pezizomycotina</taxon>
        <taxon>Sordariomycetes</taxon>
        <taxon>Hypocreomycetidae</taxon>
        <taxon>Glomerellales</taxon>
        <taxon>Glomerellaceae</taxon>
        <taxon>Colletotrichum</taxon>
        <taxon>Colletotrichum acutatum species complex</taxon>
    </lineage>
</organism>